<feature type="transmembrane region" description="Helical" evidence="6">
    <location>
        <begin position="220"/>
        <end position="242"/>
    </location>
</feature>
<keyword evidence="4 6" id="KW-1133">Transmembrane helix</keyword>
<dbReference type="PANTHER" id="PTHR36115">
    <property type="entry name" value="PROLINE-RICH ANTIGEN HOMOLOG-RELATED"/>
    <property type="match status" value="1"/>
</dbReference>
<keyword evidence="5 6" id="KW-0472">Membrane</keyword>
<keyword evidence="9" id="KW-1185">Reference proteome</keyword>
<feature type="transmembrane region" description="Helical" evidence="6">
    <location>
        <begin position="188"/>
        <end position="208"/>
    </location>
</feature>
<dbReference type="InterPro" id="IPR051791">
    <property type="entry name" value="Pra-immunoreactive"/>
</dbReference>
<accession>A0AAN2C7X1</accession>
<feature type="transmembrane region" description="Helical" evidence="6">
    <location>
        <begin position="57"/>
        <end position="79"/>
    </location>
</feature>
<evidence type="ECO:0000313" key="8">
    <source>
        <dbReference type="EMBL" id="BDE05160.1"/>
    </source>
</evidence>
<dbReference type="Pfam" id="PF06271">
    <property type="entry name" value="RDD"/>
    <property type="match status" value="1"/>
</dbReference>
<evidence type="ECO:0000256" key="3">
    <source>
        <dbReference type="ARBA" id="ARBA00022692"/>
    </source>
</evidence>
<keyword evidence="3 6" id="KW-0812">Transmembrane</keyword>
<evidence type="ECO:0000256" key="6">
    <source>
        <dbReference type="SAM" id="Phobius"/>
    </source>
</evidence>
<feature type="domain" description="RDD" evidence="7">
    <location>
        <begin position="55"/>
        <end position="163"/>
    </location>
</feature>
<gene>
    <name evidence="8" type="ORF">WPS_04360</name>
</gene>
<evidence type="ECO:0000256" key="4">
    <source>
        <dbReference type="ARBA" id="ARBA00022989"/>
    </source>
</evidence>
<proteinExistence type="predicted"/>
<comment type="subcellular location">
    <subcellularLocation>
        <location evidence="1">Cell membrane</location>
        <topology evidence="1">Multi-pass membrane protein</topology>
    </subcellularLocation>
</comment>
<organism evidence="8 9">
    <name type="scientific">Vulcanimicrobium alpinum</name>
    <dbReference type="NCBI Taxonomy" id="3016050"/>
    <lineage>
        <taxon>Bacteria</taxon>
        <taxon>Bacillati</taxon>
        <taxon>Vulcanimicrobiota</taxon>
        <taxon>Vulcanimicrobiia</taxon>
        <taxon>Vulcanimicrobiales</taxon>
        <taxon>Vulcanimicrobiaceae</taxon>
        <taxon>Vulcanimicrobium</taxon>
    </lineage>
</organism>
<sequence length="246" mass="25731">MPRIDLPPPARGGAYHAAGPVEEAVVVGPAPRNVTPVKPVGPRFPVGSPLSYAIARLAAFGIDVGLVAGVLTIFAYALIAINPLTGLPTNTQRGFDVTLLMGTILALVYVIVAEAIAGTTIGKLAFGLHVYALRERGVGFARAFVRMLLRPLDALGVGFVLALAPAHRRLGDLASGTIVTRESPLRGFAPYLGWIAILIIAGLPFVTIGLPRTFAGAVAFYEFVPGIVHRLIGLLHALIGLFPHAA</sequence>
<feature type="transmembrane region" description="Helical" evidence="6">
    <location>
        <begin position="99"/>
        <end position="126"/>
    </location>
</feature>
<name>A0AAN2C7X1_UNVUL</name>
<dbReference type="Proteomes" id="UP001317532">
    <property type="component" value="Chromosome"/>
</dbReference>
<dbReference type="EMBL" id="AP025523">
    <property type="protein sequence ID" value="BDE05160.1"/>
    <property type="molecule type" value="Genomic_DNA"/>
</dbReference>
<keyword evidence="2" id="KW-1003">Cell membrane</keyword>
<evidence type="ECO:0000256" key="5">
    <source>
        <dbReference type="ARBA" id="ARBA00023136"/>
    </source>
</evidence>
<dbReference type="PANTHER" id="PTHR36115:SF6">
    <property type="entry name" value="PROLINE-RICH ANTIGEN HOMOLOG"/>
    <property type="match status" value="1"/>
</dbReference>
<dbReference type="AlphaFoldDB" id="A0AAN2C7X1"/>
<dbReference type="KEGG" id="vab:WPS_04360"/>
<evidence type="ECO:0000256" key="1">
    <source>
        <dbReference type="ARBA" id="ARBA00004651"/>
    </source>
</evidence>
<dbReference type="GO" id="GO:0005886">
    <property type="term" value="C:plasma membrane"/>
    <property type="evidence" value="ECO:0007669"/>
    <property type="project" value="UniProtKB-SubCell"/>
</dbReference>
<protein>
    <recommendedName>
        <fullName evidence="7">RDD domain-containing protein</fullName>
    </recommendedName>
</protein>
<reference evidence="8 9" key="1">
    <citation type="journal article" date="2022" name="ISME Commun">
        <title>Vulcanimicrobium alpinus gen. nov. sp. nov., the first cultivated representative of the candidate phylum 'Eremiobacterota', is a metabolically versatile aerobic anoxygenic phototroph.</title>
        <authorList>
            <person name="Yabe S."/>
            <person name="Muto K."/>
            <person name="Abe K."/>
            <person name="Yokota A."/>
            <person name="Staudigel H."/>
            <person name="Tebo B.M."/>
        </authorList>
    </citation>
    <scope>NUCLEOTIDE SEQUENCE [LARGE SCALE GENOMIC DNA]</scope>
    <source>
        <strain evidence="8 9">WC8-2</strain>
    </source>
</reference>
<dbReference type="InterPro" id="IPR010432">
    <property type="entry name" value="RDD"/>
</dbReference>
<evidence type="ECO:0000256" key="2">
    <source>
        <dbReference type="ARBA" id="ARBA00022475"/>
    </source>
</evidence>
<evidence type="ECO:0000259" key="7">
    <source>
        <dbReference type="Pfam" id="PF06271"/>
    </source>
</evidence>
<evidence type="ECO:0000313" key="9">
    <source>
        <dbReference type="Proteomes" id="UP001317532"/>
    </source>
</evidence>